<sequence>MGIAMFYTLPMGILSWVRHHKHIDKKKHHVKMMTWTAGLMALGFATAFLHKSSLGVEHFSSLHSEVGLLSLLALALQGSGGAGLRYLSYQYPWIAQYAKYPHKLAAFPVYFLSSFAVMAAVRTKWSRSNPVIGIRVVNFFLFITVPLLFLSVLIFFFFSSSGSGKPDKSKSPREEDTMRLLNSRSPSAYDSGSTAINGGAAKVSRVRGKYA</sequence>
<feature type="domain" description="Cytochrome b561" evidence="12">
    <location>
        <begin position="1"/>
        <end position="159"/>
    </location>
</feature>
<keyword evidence="7" id="KW-0249">Electron transport</keyword>
<dbReference type="AlphaFoldDB" id="A0A0G4FP07"/>
<comment type="cofactor">
    <cofactor evidence="1">
        <name>heme b</name>
        <dbReference type="ChEBI" id="CHEBI:60344"/>
    </cofactor>
</comment>
<evidence type="ECO:0000256" key="2">
    <source>
        <dbReference type="ARBA" id="ARBA00004141"/>
    </source>
</evidence>
<evidence type="ECO:0000256" key="4">
    <source>
        <dbReference type="ARBA" id="ARBA00022617"/>
    </source>
</evidence>
<evidence type="ECO:0000256" key="5">
    <source>
        <dbReference type="ARBA" id="ARBA00022692"/>
    </source>
</evidence>
<comment type="subcellular location">
    <subcellularLocation>
        <location evidence="2">Membrane</location>
        <topology evidence="2">Multi-pass membrane protein</topology>
    </subcellularLocation>
</comment>
<evidence type="ECO:0000256" key="8">
    <source>
        <dbReference type="ARBA" id="ARBA00022989"/>
    </source>
</evidence>
<keyword evidence="3" id="KW-0813">Transport</keyword>
<evidence type="ECO:0000256" key="11">
    <source>
        <dbReference type="SAM" id="Phobius"/>
    </source>
</evidence>
<keyword evidence="4" id="KW-0349">Heme</keyword>
<feature type="transmembrane region" description="Helical" evidence="11">
    <location>
        <begin position="32"/>
        <end position="49"/>
    </location>
</feature>
<dbReference type="Gene3D" id="1.20.120.1770">
    <property type="match status" value="1"/>
</dbReference>
<accession>A0A0G4FP07</accession>
<dbReference type="PANTHER" id="PTHR15422">
    <property type="entry name" value="OS05G0565100 PROTEIN"/>
    <property type="match status" value="1"/>
</dbReference>
<dbReference type="SMART" id="SM00665">
    <property type="entry name" value="B561"/>
    <property type="match status" value="1"/>
</dbReference>
<dbReference type="VEuPathDB" id="CryptoDB:Cvel_3559"/>
<dbReference type="EMBL" id="CDMZ01000507">
    <property type="protein sequence ID" value="CEM15798.1"/>
    <property type="molecule type" value="Genomic_DNA"/>
</dbReference>
<dbReference type="InterPro" id="IPR006593">
    <property type="entry name" value="Cyt_b561/ferric_Rdtase_TM"/>
</dbReference>
<dbReference type="GO" id="GO:0046872">
    <property type="term" value="F:metal ion binding"/>
    <property type="evidence" value="ECO:0007669"/>
    <property type="project" value="UniProtKB-KW"/>
</dbReference>
<reference evidence="13" key="1">
    <citation type="submission" date="2014-11" db="EMBL/GenBank/DDBJ databases">
        <authorList>
            <person name="Otto D Thomas"/>
            <person name="Naeem Raeece"/>
        </authorList>
    </citation>
    <scope>NUCLEOTIDE SEQUENCE</scope>
</reference>
<evidence type="ECO:0000256" key="9">
    <source>
        <dbReference type="ARBA" id="ARBA00023004"/>
    </source>
</evidence>
<feature type="transmembrane region" description="Helical" evidence="11">
    <location>
        <begin position="100"/>
        <end position="120"/>
    </location>
</feature>
<evidence type="ECO:0000256" key="6">
    <source>
        <dbReference type="ARBA" id="ARBA00022723"/>
    </source>
</evidence>
<keyword evidence="10 11" id="KW-0472">Membrane</keyword>
<evidence type="ECO:0000259" key="12">
    <source>
        <dbReference type="PROSITE" id="PS50939"/>
    </source>
</evidence>
<evidence type="ECO:0000256" key="7">
    <source>
        <dbReference type="ARBA" id="ARBA00022982"/>
    </source>
</evidence>
<evidence type="ECO:0000256" key="1">
    <source>
        <dbReference type="ARBA" id="ARBA00001970"/>
    </source>
</evidence>
<dbReference type="Pfam" id="PF03188">
    <property type="entry name" value="Cytochrom_B561"/>
    <property type="match status" value="1"/>
</dbReference>
<dbReference type="InterPro" id="IPR045150">
    <property type="entry name" value="CYB561D1/2"/>
</dbReference>
<keyword evidence="8 11" id="KW-1133">Transmembrane helix</keyword>
<protein>
    <recommendedName>
        <fullName evidence="12">Cytochrome b561 domain-containing protein</fullName>
    </recommendedName>
</protein>
<gene>
    <name evidence="13" type="ORF">Cvel_3559</name>
</gene>
<evidence type="ECO:0000256" key="3">
    <source>
        <dbReference type="ARBA" id="ARBA00022448"/>
    </source>
</evidence>
<keyword evidence="6" id="KW-0479">Metal-binding</keyword>
<organism evidence="13">
    <name type="scientific">Chromera velia CCMP2878</name>
    <dbReference type="NCBI Taxonomy" id="1169474"/>
    <lineage>
        <taxon>Eukaryota</taxon>
        <taxon>Sar</taxon>
        <taxon>Alveolata</taxon>
        <taxon>Colpodellida</taxon>
        <taxon>Chromeraceae</taxon>
        <taxon>Chromera</taxon>
    </lineage>
</organism>
<dbReference type="PANTHER" id="PTHR15422:SF45">
    <property type="entry name" value="CYTOCHROME B561 DOMAIN-CONTAINING PROTEIN"/>
    <property type="match status" value="1"/>
</dbReference>
<dbReference type="GO" id="GO:0016020">
    <property type="term" value="C:membrane"/>
    <property type="evidence" value="ECO:0007669"/>
    <property type="project" value="UniProtKB-SubCell"/>
</dbReference>
<dbReference type="PROSITE" id="PS50939">
    <property type="entry name" value="CYTOCHROME_B561"/>
    <property type="match status" value="1"/>
</dbReference>
<feature type="transmembrane region" description="Helical" evidence="11">
    <location>
        <begin position="132"/>
        <end position="158"/>
    </location>
</feature>
<evidence type="ECO:0000313" key="13">
    <source>
        <dbReference type="EMBL" id="CEM15798.1"/>
    </source>
</evidence>
<name>A0A0G4FP07_9ALVE</name>
<feature type="transmembrane region" description="Helical" evidence="11">
    <location>
        <begin position="69"/>
        <end position="88"/>
    </location>
</feature>
<keyword evidence="5 11" id="KW-0812">Transmembrane</keyword>
<proteinExistence type="predicted"/>
<keyword evidence="9" id="KW-0408">Iron</keyword>
<dbReference type="GO" id="GO:0140575">
    <property type="term" value="F:transmembrane monodehydroascorbate reductase activity"/>
    <property type="evidence" value="ECO:0007669"/>
    <property type="project" value="InterPro"/>
</dbReference>
<evidence type="ECO:0000256" key="10">
    <source>
        <dbReference type="ARBA" id="ARBA00023136"/>
    </source>
</evidence>